<dbReference type="AlphaFoldDB" id="A0AAE0EJR3"/>
<dbReference type="GO" id="GO:0003676">
    <property type="term" value="F:nucleic acid binding"/>
    <property type="evidence" value="ECO:0007669"/>
    <property type="project" value="InterPro"/>
</dbReference>
<dbReference type="Proteomes" id="UP001281410">
    <property type="component" value="Unassembled WGS sequence"/>
</dbReference>
<protein>
    <recommendedName>
        <fullName evidence="2">RNase H type-1 domain-containing protein</fullName>
    </recommendedName>
</protein>
<feature type="region of interest" description="Disordered" evidence="1">
    <location>
        <begin position="61"/>
        <end position="148"/>
    </location>
</feature>
<dbReference type="CDD" id="cd06222">
    <property type="entry name" value="RNase_H_like"/>
    <property type="match status" value="1"/>
</dbReference>
<proteinExistence type="predicted"/>
<organism evidence="3 4">
    <name type="scientific">Dipteronia sinensis</name>
    <dbReference type="NCBI Taxonomy" id="43782"/>
    <lineage>
        <taxon>Eukaryota</taxon>
        <taxon>Viridiplantae</taxon>
        <taxon>Streptophyta</taxon>
        <taxon>Embryophyta</taxon>
        <taxon>Tracheophyta</taxon>
        <taxon>Spermatophyta</taxon>
        <taxon>Magnoliopsida</taxon>
        <taxon>eudicotyledons</taxon>
        <taxon>Gunneridae</taxon>
        <taxon>Pentapetalae</taxon>
        <taxon>rosids</taxon>
        <taxon>malvids</taxon>
        <taxon>Sapindales</taxon>
        <taxon>Sapindaceae</taxon>
        <taxon>Hippocastanoideae</taxon>
        <taxon>Acereae</taxon>
        <taxon>Dipteronia</taxon>
    </lineage>
</organism>
<evidence type="ECO:0000313" key="3">
    <source>
        <dbReference type="EMBL" id="KAK3228955.1"/>
    </source>
</evidence>
<keyword evidence="4" id="KW-1185">Reference proteome</keyword>
<evidence type="ECO:0000259" key="2">
    <source>
        <dbReference type="Pfam" id="PF13456"/>
    </source>
</evidence>
<dbReference type="EMBL" id="JANJYJ010000001">
    <property type="protein sequence ID" value="KAK3228955.1"/>
    <property type="molecule type" value="Genomic_DNA"/>
</dbReference>
<dbReference type="InterPro" id="IPR044730">
    <property type="entry name" value="RNase_H-like_dom_plant"/>
</dbReference>
<accession>A0AAE0EJR3</accession>
<dbReference type="Pfam" id="PF13456">
    <property type="entry name" value="RVT_3"/>
    <property type="match status" value="1"/>
</dbReference>
<feature type="compositionally biased region" description="Basic and acidic residues" evidence="1">
    <location>
        <begin position="73"/>
        <end position="84"/>
    </location>
</feature>
<sequence length="512" mass="57967">MVSTLDILVDSVCWWTTLSISSWRSCFNAQLIGQQELTPTKRESNQDYWMDIDVDMSIGSQFEPPIEIGPNKGEADSSQKETGLKRKRRYKGLDVPTQRRQRRPLKEAASSRQSTRHDSPLPYSQDWSPPSDRTPPPRRPHTRCSRKSERSKISCSDYILVRSMFMILQAHASVVHVVDMSFSILRCLMSTSRISDRGVSTRLFFLPNFHEIIICLSVYLPELIHFFYKPRLLVTLGCTLRHYSDLEKIDKASENVDKEVIISIHVSFRDRADCLIWHFDKNGIYTVKSGKILVNLCCVLCEEEMETSAHALFCCKKVEEIWALAGLHTLPNNLNGLSCLDLLCWLSLNFKRKDLELVAMLSWGIWSNRNLILHNKQRKDNMALFCWIKDMLAEYQVPQGRSFIGVGAVIRNSDEGIVWALSKVKHGCFSVDACKAVALREGLELARQHGVSFSWVEVDTANVADAVNSPKSPAGVASFVFDDIIGLGKVVGVVKCQAISRSGNVWPITLLL</sequence>
<evidence type="ECO:0000256" key="1">
    <source>
        <dbReference type="SAM" id="MobiDB-lite"/>
    </source>
</evidence>
<dbReference type="InterPro" id="IPR002156">
    <property type="entry name" value="RNaseH_domain"/>
</dbReference>
<comment type="caution">
    <text evidence="3">The sequence shown here is derived from an EMBL/GenBank/DDBJ whole genome shotgun (WGS) entry which is preliminary data.</text>
</comment>
<feature type="compositionally biased region" description="Basic residues" evidence="1">
    <location>
        <begin position="136"/>
        <end position="145"/>
    </location>
</feature>
<dbReference type="GO" id="GO:0004523">
    <property type="term" value="F:RNA-DNA hybrid ribonuclease activity"/>
    <property type="evidence" value="ECO:0007669"/>
    <property type="project" value="InterPro"/>
</dbReference>
<reference evidence="3" key="1">
    <citation type="journal article" date="2023" name="Plant J.">
        <title>Genome sequences and population genomics provide insights into the demographic history, inbreeding, and mutation load of two 'living fossil' tree species of Dipteronia.</title>
        <authorList>
            <person name="Feng Y."/>
            <person name="Comes H.P."/>
            <person name="Chen J."/>
            <person name="Zhu S."/>
            <person name="Lu R."/>
            <person name="Zhang X."/>
            <person name="Li P."/>
            <person name="Qiu J."/>
            <person name="Olsen K.M."/>
            <person name="Qiu Y."/>
        </authorList>
    </citation>
    <scope>NUCLEOTIDE SEQUENCE</scope>
    <source>
        <strain evidence="3">NBL</strain>
    </source>
</reference>
<gene>
    <name evidence="3" type="ORF">Dsin_000836</name>
</gene>
<evidence type="ECO:0000313" key="4">
    <source>
        <dbReference type="Proteomes" id="UP001281410"/>
    </source>
</evidence>
<name>A0AAE0EJR3_9ROSI</name>
<feature type="domain" description="RNase H type-1" evidence="2">
    <location>
        <begin position="405"/>
        <end position="505"/>
    </location>
</feature>